<dbReference type="EMBL" id="CM056744">
    <property type="protein sequence ID" value="KAJ8665526.1"/>
    <property type="molecule type" value="Genomic_DNA"/>
</dbReference>
<accession>A0ACC2N3B0</accession>
<organism evidence="1 2">
    <name type="scientific">Eretmocerus hayati</name>
    <dbReference type="NCBI Taxonomy" id="131215"/>
    <lineage>
        <taxon>Eukaryota</taxon>
        <taxon>Metazoa</taxon>
        <taxon>Ecdysozoa</taxon>
        <taxon>Arthropoda</taxon>
        <taxon>Hexapoda</taxon>
        <taxon>Insecta</taxon>
        <taxon>Pterygota</taxon>
        <taxon>Neoptera</taxon>
        <taxon>Endopterygota</taxon>
        <taxon>Hymenoptera</taxon>
        <taxon>Apocrita</taxon>
        <taxon>Proctotrupomorpha</taxon>
        <taxon>Chalcidoidea</taxon>
        <taxon>Aphelinidae</taxon>
        <taxon>Aphelininae</taxon>
        <taxon>Eretmocerus</taxon>
    </lineage>
</organism>
<protein>
    <submittedName>
        <fullName evidence="1">Uncharacterized protein</fullName>
    </submittedName>
</protein>
<comment type="caution">
    <text evidence="1">The sequence shown here is derived from an EMBL/GenBank/DDBJ whole genome shotgun (WGS) entry which is preliminary data.</text>
</comment>
<dbReference type="Proteomes" id="UP001239111">
    <property type="component" value="Chromosome 4"/>
</dbReference>
<gene>
    <name evidence="1" type="ORF">QAD02_007188</name>
</gene>
<keyword evidence="2" id="KW-1185">Reference proteome</keyword>
<reference evidence="1" key="1">
    <citation type="submission" date="2023-04" db="EMBL/GenBank/DDBJ databases">
        <title>A chromosome-level genome assembly of the parasitoid wasp Eretmocerus hayati.</title>
        <authorList>
            <person name="Zhong Y."/>
            <person name="Liu S."/>
            <person name="Liu Y."/>
        </authorList>
    </citation>
    <scope>NUCLEOTIDE SEQUENCE</scope>
    <source>
        <strain evidence="1">ZJU_SS_LIU_2023</strain>
    </source>
</reference>
<evidence type="ECO:0000313" key="1">
    <source>
        <dbReference type="EMBL" id="KAJ8665526.1"/>
    </source>
</evidence>
<name>A0ACC2N3B0_9HYME</name>
<proteinExistence type="predicted"/>
<sequence length="100" mass="10336">MASGDEGLPPLPRLQNLTTPEDQLDTLRVWVTWVGVMASRRKFFTSGGQPTTSPTSAPPAFSTPDSESNAAPKPCNPPPASPARSDGAASSVAAQVAAME</sequence>
<evidence type="ECO:0000313" key="2">
    <source>
        <dbReference type="Proteomes" id="UP001239111"/>
    </source>
</evidence>